<keyword evidence="8" id="KW-1185">Reference proteome</keyword>
<dbReference type="PROSITE" id="PS50048">
    <property type="entry name" value="ZN2_CY6_FUNGAL_2"/>
    <property type="match status" value="1"/>
</dbReference>
<evidence type="ECO:0000313" key="8">
    <source>
        <dbReference type="Proteomes" id="UP001218188"/>
    </source>
</evidence>
<dbReference type="GO" id="GO:0008270">
    <property type="term" value="F:zinc ion binding"/>
    <property type="evidence" value="ECO:0007669"/>
    <property type="project" value="InterPro"/>
</dbReference>
<evidence type="ECO:0000256" key="5">
    <source>
        <dbReference type="SAM" id="MobiDB-lite"/>
    </source>
</evidence>
<protein>
    <recommendedName>
        <fullName evidence="6">Zn(2)-C6 fungal-type domain-containing protein</fullName>
    </recommendedName>
</protein>
<dbReference type="GO" id="GO:0003677">
    <property type="term" value="F:DNA binding"/>
    <property type="evidence" value="ECO:0007669"/>
    <property type="project" value="UniProtKB-KW"/>
</dbReference>
<dbReference type="SMART" id="SM00066">
    <property type="entry name" value="GAL4"/>
    <property type="match status" value="1"/>
</dbReference>
<dbReference type="EMBL" id="JARJCM010000075">
    <property type="protein sequence ID" value="KAJ7032143.1"/>
    <property type="molecule type" value="Genomic_DNA"/>
</dbReference>
<evidence type="ECO:0000256" key="2">
    <source>
        <dbReference type="ARBA" id="ARBA00023125"/>
    </source>
</evidence>
<sequence>MSSSPTTGTSQDVQNRTVFTSRRRTAVACTNCRRRKLRCIPARVEEPATGPCARCTRKHLQCEYITPAPARVASSSAAAMAASRSEPLPPLTRVFPPRSPIPSPGTVPLALPLPHTAPPPWNHRPRYSDGARYPDLSLNSSHPNRPPNVMQLQSSTPVPTGYAEYSPGHTPTYALQAAQAYQYLQYRSQTAPSIIGDAPQARRPHVRSQTPTPSMPFPVDTTDES</sequence>
<dbReference type="GO" id="GO:0000981">
    <property type="term" value="F:DNA-binding transcription factor activity, RNA polymerase II-specific"/>
    <property type="evidence" value="ECO:0007669"/>
    <property type="project" value="InterPro"/>
</dbReference>
<dbReference type="Proteomes" id="UP001218188">
    <property type="component" value="Unassembled WGS sequence"/>
</dbReference>
<dbReference type="AlphaFoldDB" id="A0AAD6SQN2"/>
<keyword evidence="1" id="KW-0805">Transcription regulation</keyword>
<name>A0AAD6SQN2_9AGAR</name>
<evidence type="ECO:0000256" key="1">
    <source>
        <dbReference type="ARBA" id="ARBA00023015"/>
    </source>
</evidence>
<dbReference type="Gene3D" id="4.10.240.10">
    <property type="entry name" value="Zn(2)-C6 fungal-type DNA-binding domain"/>
    <property type="match status" value="1"/>
</dbReference>
<keyword evidence="2" id="KW-0238">DNA-binding</keyword>
<gene>
    <name evidence="7" type="ORF">C8F04DRAFT_1185207</name>
</gene>
<dbReference type="InterPro" id="IPR051127">
    <property type="entry name" value="Fungal_SecMet_Regulators"/>
</dbReference>
<dbReference type="PANTHER" id="PTHR47424:SF3">
    <property type="entry name" value="REGULATORY PROTEIN GAL4"/>
    <property type="match status" value="1"/>
</dbReference>
<dbReference type="Pfam" id="PF00172">
    <property type="entry name" value="Zn_clus"/>
    <property type="match status" value="1"/>
</dbReference>
<feature type="region of interest" description="Disordered" evidence="5">
    <location>
        <begin position="194"/>
        <end position="225"/>
    </location>
</feature>
<dbReference type="SUPFAM" id="SSF57701">
    <property type="entry name" value="Zn2/Cys6 DNA-binding domain"/>
    <property type="match status" value="1"/>
</dbReference>
<reference evidence="7" key="1">
    <citation type="submission" date="2023-03" db="EMBL/GenBank/DDBJ databases">
        <title>Massive genome expansion in bonnet fungi (Mycena s.s.) driven by repeated elements and novel gene families across ecological guilds.</title>
        <authorList>
            <consortium name="Lawrence Berkeley National Laboratory"/>
            <person name="Harder C.B."/>
            <person name="Miyauchi S."/>
            <person name="Viragh M."/>
            <person name="Kuo A."/>
            <person name="Thoen E."/>
            <person name="Andreopoulos B."/>
            <person name="Lu D."/>
            <person name="Skrede I."/>
            <person name="Drula E."/>
            <person name="Henrissat B."/>
            <person name="Morin E."/>
            <person name="Kohler A."/>
            <person name="Barry K."/>
            <person name="LaButti K."/>
            <person name="Morin E."/>
            <person name="Salamov A."/>
            <person name="Lipzen A."/>
            <person name="Mereny Z."/>
            <person name="Hegedus B."/>
            <person name="Baldrian P."/>
            <person name="Stursova M."/>
            <person name="Weitz H."/>
            <person name="Taylor A."/>
            <person name="Grigoriev I.V."/>
            <person name="Nagy L.G."/>
            <person name="Martin F."/>
            <person name="Kauserud H."/>
        </authorList>
    </citation>
    <scope>NUCLEOTIDE SEQUENCE</scope>
    <source>
        <strain evidence="7">CBHHK200</strain>
    </source>
</reference>
<dbReference type="InterPro" id="IPR036864">
    <property type="entry name" value="Zn2-C6_fun-type_DNA-bd_sf"/>
</dbReference>
<dbReference type="CDD" id="cd00067">
    <property type="entry name" value="GAL4"/>
    <property type="match status" value="1"/>
</dbReference>
<evidence type="ECO:0000313" key="7">
    <source>
        <dbReference type="EMBL" id="KAJ7032143.1"/>
    </source>
</evidence>
<keyword evidence="4" id="KW-0539">Nucleus</keyword>
<dbReference type="InterPro" id="IPR001138">
    <property type="entry name" value="Zn2Cys6_DnaBD"/>
</dbReference>
<feature type="domain" description="Zn(2)-C6 fungal-type" evidence="6">
    <location>
        <begin position="28"/>
        <end position="64"/>
    </location>
</feature>
<evidence type="ECO:0000256" key="3">
    <source>
        <dbReference type="ARBA" id="ARBA00023163"/>
    </source>
</evidence>
<dbReference type="PROSITE" id="PS00463">
    <property type="entry name" value="ZN2_CY6_FUNGAL_1"/>
    <property type="match status" value="1"/>
</dbReference>
<accession>A0AAD6SQN2</accession>
<evidence type="ECO:0000256" key="4">
    <source>
        <dbReference type="ARBA" id="ARBA00023242"/>
    </source>
</evidence>
<evidence type="ECO:0000259" key="6">
    <source>
        <dbReference type="PROSITE" id="PS50048"/>
    </source>
</evidence>
<feature type="region of interest" description="Disordered" evidence="5">
    <location>
        <begin position="118"/>
        <end position="165"/>
    </location>
</feature>
<proteinExistence type="predicted"/>
<keyword evidence="3" id="KW-0804">Transcription</keyword>
<dbReference type="PANTHER" id="PTHR47424">
    <property type="entry name" value="REGULATORY PROTEIN GAL4"/>
    <property type="match status" value="1"/>
</dbReference>
<comment type="caution">
    <text evidence="7">The sequence shown here is derived from an EMBL/GenBank/DDBJ whole genome shotgun (WGS) entry which is preliminary data.</text>
</comment>
<organism evidence="7 8">
    <name type="scientific">Mycena alexandri</name>
    <dbReference type="NCBI Taxonomy" id="1745969"/>
    <lineage>
        <taxon>Eukaryota</taxon>
        <taxon>Fungi</taxon>
        <taxon>Dikarya</taxon>
        <taxon>Basidiomycota</taxon>
        <taxon>Agaricomycotina</taxon>
        <taxon>Agaricomycetes</taxon>
        <taxon>Agaricomycetidae</taxon>
        <taxon>Agaricales</taxon>
        <taxon>Marasmiineae</taxon>
        <taxon>Mycenaceae</taxon>
        <taxon>Mycena</taxon>
    </lineage>
</organism>